<dbReference type="RefSeq" id="WP_406607901.1">
    <property type="nucleotide sequence ID" value="NZ_PFKO01000266.1"/>
</dbReference>
<evidence type="ECO:0000313" key="1">
    <source>
        <dbReference type="EMBL" id="OIP70811.1"/>
    </source>
</evidence>
<dbReference type="Proteomes" id="UP000230646">
    <property type="component" value="Unassembled WGS sequence"/>
</dbReference>
<accession>A0A2M8CG47</accession>
<dbReference type="InterPro" id="IPR053154">
    <property type="entry name" value="c-di-AMP_regulator"/>
</dbReference>
<sequence>MKELRSWLLKNIDIKLLSIFLAIILWLYVASGENNPIVENFIDVSLTATNLKEDLVIKELPSTVSVGIKGPKNIINNISSHQITGIVNFSEINKVGQYILKVEIAPPKRTEIIKIIPSEIKADIERILTKEVEVEYSLIGIPEKGYSLAEEPKIIPSKVKIIGAQSILENVKQEICTIDISGIKEDFNKKIKINAIDVNGNEVKGVKIEPDTVEVSISLSLGYPEKILPVKPRIIGKPAPGYYISQILAKPDEIKIFGNYSKINNLEFLETIPINVSDITTTLSVKVPPALNEGLNIVEGETTLIEVTIQVKEALVQKTLPSVPVILQDLSPFVSCEIKPEVVEVIIEGENILIDPLKKEDIKAFVKFEDNFQVEQKVKVQVEVPDGISLIKIEPEEVTVLINK</sequence>
<evidence type="ECO:0000313" key="6">
    <source>
        <dbReference type="Proteomes" id="UP000228560"/>
    </source>
</evidence>
<name>A0A1J5GEX4_9BACT</name>
<reference evidence="6 7" key="2">
    <citation type="submission" date="2017-09" db="EMBL/GenBank/DDBJ databases">
        <title>Depth-based differentiation of microbial function through sediment-hosted aquifers and enrichment of novel symbionts in the deep terrestrial subsurface.</title>
        <authorList>
            <person name="Probst A.J."/>
            <person name="Ladd B."/>
            <person name="Jarett J.K."/>
            <person name="Geller-Mcgrath D.E."/>
            <person name="Sieber C.M."/>
            <person name="Emerson J.B."/>
            <person name="Anantharaman K."/>
            <person name="Thomas B.C."/>
            <person name="Malmstrom R."/>
            <person name="Stieglmeier M."/>
            <person name="Klingl A."/>
            <person name="Woyke T."/>
            <person name="Ryan C.M."/>
            <person name="Banfield J.F."/>
        </authorList>
    </citation>
    <scope>NUCLEOTIDE SEQUENCE [LARGE SCALE GENOMIC DNA]</scope>
    <source>
        <strain evidence="3">CG_4_10_14_3_um_filter_34_13</strain>
        <strain evidence="4">CG_4_9_14_3_um_filter_33_16</strain>
    </source>
</reference>
<dbReference type="PANTHER" id="PTHR37804">
    <property type="entry name" value="CDAA REGULATORY PROTEIN CDAR"/>
    <property type="match status" value="1"/>
</dbReference>
<dbReference type="PANTHER" id="PTHR37804:SF1">
    <property type="entry name" value="CDAA REGULATORY PROTEIN CDAR"/>
    <property type="match status" value="1"/>
</dbReference>
<evidence type="ECO:0000313" key="5">
    <source>
        <dbReference type="Proteomes" id="UP000182763"/>
    </source>
</evidence>
<gene>
    <name evidence="1" type="ORF">AUK42_03945</name>
    <name evidence="4" type="ORF">CO097_00520</name>
    <name evidence="3" type="ORF">COZ07_07075</name>
    <name evidence="2" type="ORF">COZ58_01585</name>
</gene>
<dbReference type="Proteomes" id="UP000182763">
    <property type="component" value="Unassembled WGS sequence"/>
</dbReference>
<dbReference type="EMBL" id="MNYY01000078">
    <property type="protein sequence ID" value="OIP70811.1"/>
    <property type="molecule type" value="Genomic_DNA"/>
</dbReference>
<dbReference type="Gene3D" id="2.170.120.40">
    <property type="entry name" value="YbbR-like domain"/>
    <property type="match status" value="2"/>
</dbReference>
<dbReference type="EMBL" id="PFTV01000013">
    <property type="protein sequence ID" value="PJB58025.1"/>
    <property type="molecule type" value="Genomic_DNA"/>
</dbReference>
<dbReference type="InterPro" id="IPR012505">
    <property type="entry name" value="YbbR"/>
</dbReference>
<dbReference type="Proteomes" id="UP000228560">
    <property type="component" value="Unassembled WGS sequence"/>
</dbReference>
<protein>
    <recommendedName>
        <fullName evidence="8">YbbR domain pair protein</fullName>
    </recommendedName>
</protein>
<evidence type="ECO:0000313" key="4">
    <source>
        <dbReference type="EMBL" id="PJB58025.1"/>
    </source>
</evidence>
<organism evidence="1 5">
    <name type="scientific">Candidatus Infernicultor aquiphilus</name>
    <dbReference type="NCBI Taxonomy" id="1805029"/>
    <lineage>
        <taxon>Bacteria</taxon>
        <taxon>Pseudomonadati</taxon>
        <taxon>Atribacterota</taxon>
        <taxon>Candidatus Phoenicimicrobiia</taxon>
        <taxon>Candidatus Pheonicimicrobiales</taxon>
        <taxon>Candidatus Phoenicimicrobiaceae</taxon>
        <taxon>Candidatus Infernicultor</taxon>
    </lineage>
</organism>
<comment type="caution">
    <text evidence="1">The sequence shown here is derived from an EMBL/GenBank/DDBJ whole genome shotgun (WGS) entry which is preliminary data.</text>
</comment>
<dbReference type="Proteomes" id="UP000231493">
    <property type="component" value="Unassembled WGS sequence"/>
</dbReference>
<evidence type="ECO:0000313" key="2">
    <source>
        <dbReference type="EMBL" id="PIX35052.1"/>
    </source>
</evidence>
<accession>A0A1J5GEX4</accession>
<dbReference type="Pfam" id="PF07949">
    <property type="entry name" value="YbbR"/>
    <property type="match status" value="3"/>
</dbReference>
<dbReference type="EMBL" id="PFIP01000023">
    <property type="protein sequence ID" value="PIX35052.1"/>
    <property type="molecule type" value="Genomic_DNA"/>
</dbReference>
<proteinExistence type="predicted"/>
<evidence type="ECO:0008006" key="8">
    <source>
        <dbReference type="Google" id="ProtNLM"/>
    </source>
</evidence>
<evidence type="ECO:0000313" key="7">
    <source>
        <dbReference type="Proteomes" id="UP000230646"/>
    </source>
</evidence>
<dbReference type="AlphaFoldDB" id="A0A1J5GEX4"/>
<accession>A0A2M7KA78</accession>
<accession>A0A2M7PN39</accession>
<reference evidence="2" key="3">
    <citation type="submission" date="2017-09" db="EMBL/GenBank/DDBJ databases">
        <title>Depth-based differentiation of microbial function through sediment-hosted aquifers and enrichment of novel symbionts in the deep terrestrial subsurface.</title>
        <authorList>
            <person name="Probst A.J."/>
            <person name="Ladd B."/>
            <person name="Jarett J.K."/>
            <person name="Geller-Mcgrath D.E."/>
            <person name="Sieber C.M.K."/>
            <person name="Emerson J.B."/>
            <person name="Anantharaman K."/>
            <person name="Thomas B.C."/>
            <person name="Malmstrom R."/>
            <person name="Stieglmeier M."/>
            <person name="Klingl A."/>
            <person name="Woyke T."/>
            <person name="Ryan C.M."/>
            <person name="Banfield J.F."/>
        </authorList>
    </citation>
    <scope>NUCLEOTIDE SEQUENCE</scope>
    <source>
        <strain evidence="2">CG_4_8_14_3_um_filter_34_18</strain>
    </source>
</reference>
<dbReference type="Gene3D" id="2.170.120.30">
    <property type="match status" value="2"/>
</dbReference>
<reference evidence="1 5" key="1">
    <citation type="journal article" date="2016" name="Environ. Microbiol.">
        <title>Genomic resolution of a cold subsurface aquifer community provides metabolic insights for novel microbes adapted to high CO concentrations.</title>
        <authorList>
            <person name="Probst A.J."/>
            <person name="Castelle C.J."/>
            <person name="Singh A."/>
            <person name="Brown C.T."/>
            <person name="Anantharaman K."/>
            <person name="Sharon I."/>
            <person name="Hug L.A."/>
            <person name="Burstein D."/>
            <person name="Emerson J.B."/>
            <person name="Thomas B.C."/>
            <person name="Banfield J.F."/>
        </authorList>
    </citation>
    <scope>NUCLEOTIDE SEQUENCE [LARGE SCALE GENOMIC DNA]</scope>
    <source>
        <strain evidence="1">CG2_30_33_13</strain>
    </source>
</reference>
<evidence type="ECO:0000313" key="3">
    <source>
        <dbReference type="EMBL" id="PIY32050.1"/>
    </source>
</evidence>
<dbReference type="STRING" id="1805029.AUK42_03945"/>
<dbReference type="EMBL" id="PFKO01000266">
    <property type="protein sequence ID" value="PIY32050.1"/>
    <property type="molecule type" value="Genomic_DNA"/>
</dbReference>